<accession>A0A8I1IYD0</accession>
<dbReference type="Proteomes" id="UP000650605">
    <property type="component" value="Unassembled WGS sequence"/>
</dbReference>
<evidence type="ECO:0000313" key="1">
    <source>
        <dbReference type="EMBL" id="MBM0632314.1"/>
    </source>
</evidence>
<proteinExistence type="predicted"/>
<sequence length="48" mass="5510">MPQVISVLESFIHDLEEGETEMSEFGNVFGTNELKELLELVKRGEEQQ</sequence>
<reference evidence="1" key="1">
    <citation type="submission" date="2020-12" db="EMBL/GenBank/DDBJ databases">
        <title>Paenibacillus polymyxa LMG 27872: a double-edged sword.</title>
        <authorList>
            <person name="Langendries S."/>
            <person name="Garcia Mendez S."/>
            <person name="Beirinckx S."/>
            <person name="Viaene T."/>
            <person name="Baeyen S."/>
            <person name="Goeminne G."/>
            <person name="Willems A."/>
            <person name="Debode J."/>
            <person name="Goormachtig S."/>
        </authorList>
    </citation>
    <scope>NUCLEOTIDE SEQUENCE</scope>
    <source>
        <strain evidence="1">LMG 27872</strain>
    </source>
</reference>
<comment type="caution">
    <text evidence="1">The sequence shown here is derived from an EMBL/GenBank/DDBJ whole genome shotgun (WGS) entry which is preliminary data.</text>
</comment>
<gene>
    <name evidence="1" type="ORF">JDW19_04115</name>
</gene>
<dbReference type="AlphaFoldDB" id="A0A8I1IYD0"/>
<dbReference type="EMBL" id="JAEHFQ010000002">
    <property type="protein sequence ID" value="MBM0632314.1"/>
    <property type="molecule type" value="Genomic_DNA"/>
</dbReference>
<name>A0A8I1IYD0_PAEPO</name>
<evidence type="ECO:0000313" key="2">
    <source>
        <dbReference type="Proteomes" id="UP000650605"/>
    </source>
</evidence>
<dbReference type="RefSeq" id="WP_165146764.1">
    <property type="nucleotide sequence ID" value="NZ_JAEHFQ010000002.1"/>
</dbReference>
<organism evidence="1 2">
    <name type="scientific">Paenibacillus polymyxa</name>
    <name type="common">Bacillus polymyxa</name>
    <dbReference type="NCBI Taxonomy" id="1406"/>
    <lineage>
        <taxon>Bacteria</taxon>
        <taxon>Bacillati</taxon>
        <taxon>Bacillota</taxon>
        <taxon>Bacilli</taxon>
        <taxon>Bacillales</taxon>
        <taxon>Paenibacillaceae</taxon>
        <taxon>Paenibacillus</taxon>
    </lineage>
</organism>
<protein>
    <submittedName>
        <fullName evidence="1">Uncharacterized protein</fullName>
    </submittedName>
</protein>